<dbReference type="OrthoDB" id="3636702at2"/>
<comment type="caution">
    <text evidence="2">The sequence shown here is derived from an EMBL/GenBank/DDBJ whole genome shotgun (WGS) entry which is preliminary data.</text>
</comment>
<dbReference type="Gene3D" id="3.40.50.150">
    <property type="entry name" value="Vaccinia Virus protein VP39"/>
    <property type="match status" value="1"/>
</dbReference>
<dbReference type="InterPro" id="IPR013216">
    <property type="entry name" value="Methyltransf_11"/>
</dbReference>
<evidence type="ECO:0000259" key="1">
    <source>
        <dbReference type="Pfam" id="PF08241"/>
    </source>
</evidence>
<keyword evidence="2" id="KW-0808">Transferase</keyword>
<name>A0A5M7BQV2_SACHI</name>
<dbReference type="InterPro" id="IPR029063">
    <property type="entry name" value="SAM-dependent_MTases_sf"/>
</dbReference>
<dbReference type="AlphaFoldDB" id="A0A5M7BQV2"/>
<dbReference type="GO" id="GO:0032259">
    <property type="term" value="P:methylation"/>
    <property type="evidence" value="ECO:0007669"/>
    <property type="project" value="UniProtKB-KW"/>
</dbReference>
<gene>
    <name evidence="2" type="ORF">F1721_27260</name>
</gene>
<dbReference type="Proteomes" id="UP000323946">
    <property type="component" value="Unassembled WGS sequence"/>
</dbReference>
<reference evidence="2 3" key="1">
    <citation type="submission" date="2019-09" db="EMBL/GenBank/DDBJ databases">
        <title>Draft genome sequence of the thermophilic Saccharopolyspora hirsuta VKM Ac-666T.</title>
        <authorList>
            <person name="Lobastova T.G."/>
            <person name="Fokina V."/>
            <person name="Bragin E.Y."/>
            <person name="Shtratnikova V.Y."/>
            <person name="Starodumova I.P."/>
            <person name="Tarlachkov S.V."/>
            <person name="Donova M.V."/>
        </authorList>
    </citation>
    <scope>NUCLEOTIDE SEQUENCE [LARGE SCALE GENOMIC DNA]</scope>
    <source>
        <strain evidence="2 3">VKM Ac-666</strain>
    </source>
</reference>
<dbReference type="CDD" id="cd02440">
    <property type="entry name" value="AdoMet_MTases"/>
    <property type="match status" value="1"/>
</dbReference>
<feature type="domain" description="Methyltransferase type 11" evidence="1">
    <location>
        <begin position="38"/>
        <end position="128"/>
    </location>
</feature>
<keyword evidence="2" id="KW-0489">Methyltransferase</keyword>
<keyword evidence="3" id="KW-1185">Reference proteome</keyword>
<protein>
    <submittedName>
        <fullName evidence="2">Methyltransferase domain-containing protein</fullName>
    </submittedName>
</protein>
<organism evidence="2 3">
    <name type="scientific">Saccharopolyspora hirsuta</name>
    <dbReference type="NCBI Taxonomy" id="1837"/>
    <lineage>
        <taxon>Bacteria</taxon>
        <taxon>Bacillati</taxon>
        <taxon>Actinomycetota</taxon>
        <taxon>Actinomycetes</taxon>
        <taxon>Pseudonocardiales</taxon>
        <taxon>Pseudonocardiaceae</taxon>
        <taxon>Saccharopolyspora</taxon>
    </lineage>
</organism>
<dbReference type="Pfam" id="PF08241">
    <property type="entry name" value="Methyltransf_11"/>
    <property type="match status" value="1"/>
</dbReference>
<dbReference type="SUPFAM" id="SSF53335">
    <property type="entry name" value="S-adenosyl-L-methionine-dependent methyltransferases"/>
    <property type="match status" value="1"/>
</dbReference>
<evidence type="ECO:0000313" key="3">
    <source>
        <dbReference type="Proteomes" id="UP000323946"/>
    </source>
</evidence>
<accession>A0A5M7BQV2</accession>
<dbReference type="SMR" id="A0A5M7BQV2"/>
<dbReference type="GO" id="GO:0008757">
    <property type="term" value="F:S-adenosylmethionine-dependent methyltransferase activity"/>
    <property type="evidence" value="ECO:0007669"/>
    <property type="project" value="InterPro"/>
</dbReference>
<proteinExistence type="predicted"/>
<sequence>MSTANLIEVLDRFDERPEAARLRERSYQLLPTAGLVADVGCGAGRAVAELRKRGSSVIGLDPDEEIVAVARARFPEAEFRVADAAALPFADGELAGYRADKVFHAIADPAAALAEARRALAPGGRIVLLGQDWEGILVDSDDMATTRAAVQARLATVAQPHAARRYRNLLLDHGFHDVIAEVHTGLLTGPSVLPVFLGLAGAARATGAITDAQADSWIAEQRRRAETDRLSCAIPIFLAAATNP</sequence>
<dbReference type="RefSeq" id="WP_150069655.1">
    <property type="nucleotide sequence ID" value="NZ_VWPH01000014.1"/>
</dbReference>
<dbReference type="EMBL" id="VWPH01000014">
    <property type="protein sequence ID" value="KAA5828735.1"/>
    <property type="molecule type" value="Genomic_DNA"/>
</dbReference>
<evidence type="ECO:0000313" key="2">
    <source>
        <dbReference type="EMBL" id="KAA5828735.1"/>
    </source>
</evidence>
<dbReference type="PANTHER" id="PTHR43591">
    <property type="entry name" value="METHYLTRANSFERASE"/>
    <property type="match status" value="1"/>
</dbReference>